<evidence type="ECO:0000256" key="1">
    <source>
        <dbReference type="ARBA" id="ARBA00022676"/>
    </source>
</evidence>
<dbReference type="GO" id="GO:0006166">
    <property type="term" value="P:purine ribonucleoside salvage"/>
    <property type="evidence" value="ECO:0007669"/>
    <property type="project" value="UniProtKB-UniRule"/>
</dbReference>
<feature type="binding site" evidence="3">
    <location>
        <position position="8"/>
    </location>
    <ligand>
        <name>phosphate</name>
        <dbReference type="ChEBI" id="CHEBI:43474"/>
    </ligand>
</feature>
<keyword evidence="1 3" id="KW-0328">Glycosyltransferase</keyword>
<dbReference type="Proteomes" id="UP000005835">
    <property type="component" value="Unassembled WGS sequence"/>
</dbReference>
<name>K1JT88_9BURK</name>
<feature type="binding site" evidence="3">
    <location>
        <position position="184"/>
    </location>
    <ligand>
        <name>substrate</name>
    </ligand>
</feature>
<comment type="catalytic activity">
    <reaction evidence="3">
        <text>a purine D-ribonucleoside + phosphate = a purine nucleobase + alpha-D-ribose 1-phosphate</text>
        <dbReference type="Rhea" id="RHEA:19805"/>
        <dbReference type="ChEBI" id="CHEBI:26386"/>
        <dbReference type="ChEBI" id="CHEBI:43474"/>
        <dbReference type="ChEBI" id="CHEBI:57720"/>
        <dbReference type="ChEBI" id="CHEBI:142355"/>
        <dbReference type="EC" id="2.4.2.1"/>
    </reaction>
</comment>
<feature type="site" description="Important for substrate specificity" evidence="3">
    <location>
        <position position="222"/>
    </location>
</feature>
<dbReference type="PANTHER" id="PTHR42679">
    <property type="entry name" value="S-METHYL-5'-THIOADENOSINE PHOSPHORYLASE"/>
    <property type="match status" value="1"/>
</dbReference>
<comment type="function">
    <text evidence="3">Purine nucleoside phosphorylase which is highly specific for 6-oxopurine nucleosides. Cleaves guanosine or inosine to respective bases and sugar-1-phosphate molecules. Involved in purine salvage.</text>
</comment>
<reference evidence="5 6" key="1">
    <citation type="submission" date="2012-05" db="EMBL/GenBank/DDBJ databases">
        <title>The Genome Sequence of Sutterella wadsworthensis 2_1_59BFAA.</title>
        <authorList>
            <consortium name="The Broad Institute Genome Sequencing Platform"/>
            <person name="Earl A."/>
            <person name="Ward D."/>
            <person name="Feldgarden M."/>
            <person name="Gevers D."/>
            <person name="Daigneault M."/>
            <person name="Strauss J."/>
            <person name="Allen-Vercoe E."/>
            <person name="Walker B."/>
            <person name="Young S.K."/>
            <person name="Zeng Q."/>
            <person name="Gargeya S."/>
            <person name="Fitzgerald M."/>
            <person name="Haas B."/>
            <person name="Abouelleil A."/>
            <person name="Alvarado L."/>
            <person name="Arachchi H.M."/>
            <person name="Berlin A.M."/>
            <person name="Chapman S.B."/>
            <person name="Goldberg J."/>
            <person name="Griggs A."/>
            <person name="Gujja S."/>
            <person name="Hansen M."/>
            <person name="Howarth C."/>
            <person name="Imamovic A."/>
            <person name="Larimer J."/>
            <person name="McCowen C."/>
            <person name="Montmayeur A."/>
            <person name="Murphy C."/>
            <person name="Neiman D."/>
            <person name="Pearson M."/>
            <person name="Priest M."/>
            <person name="Roberts A."/>
            <person name="Saif S."/>
            <person name="Shea T."/>
            <person name="Sisk P."/>
            <person name="Sykes S."/>
            <person name="Wortman J."/>
            <person name="Nusbaum C."/>
            <person name="Birren B."/>
        </authorList>
    </citation>
    <scope>NUCLEOTIDE SEQUENCE [LARGE SCALE GENOMIC DNA]</scope>
    <source>
        <strain evidence="5 6">2_1_59BFAA</strain>
    </source>
</reference>
<dbReference type="PANTHER" id="PTHR42679:SF2">
    <property type="entry name" value="S-METHYL-5'-THIOADENOSINE PHOSPHORYLASE"/>
    <property type="match status" value="1"/>
</dbReference>
<dbReference type="AlphaFoldDB" id="K1JT88"/>
<dbReference type="InterPro" id="IPR000845">
    <property type="entry name" value="Nucleoside_phosphorylase_d"/>
</dbReference>
<dbReference type="SUPFAM" id="SSF53167">
    <property type="entry name" value="Purine and uridine phosphorylases"/>
    <property type="match status" value="1"/>
</dbReference>
<feature type="binding site" evidence="3">
    <location>
        <begin position="50"/>
        <end position="51"/>
    </location>
    <ligand>
        <name>phosphate</name>
        <dbReference type="ChEBI" id="CHEBI:43474"/>
    </ligand>
</feature>
<comment type="caution">
    <text evidence="5">The sequence shown here is derived from an EMBL/GenBank/DDBJ whole genome shotgun (WGS) entry which is preliminary data.</text>
</comment>
<keyword evidence="2 3" id="KW-0808">Transferase</keyword>
<organism evidence="5 6">
    <name type="scientific">Sutterella wadsworthensis 2_1_59BFAA</name>
    <dbReference type="NCBI Taxonomy" id="742823"/>
    <lineage>
        <taxon>Bacteria</taxon>
        <taxon>Pseudomonadati</taxon>
        <taxon>Pseudomonadota</taxon>
        <taxon>Betaproteobacteria</taxon>
        <taxon>Burkholderiales</taxon>
        <taxon>Sutterellaceae</taxon>
        <taxon>Sutterella</taxon>
    </lineage>
</organism>
<dbReference type="InterPro" id="IPR035994">
    <property type="entry name" value="Nucleoside_phosphorylase_sf"/>
</dbReference>
<dbReference type="RefSeq" id="WP_005435895.1">
    <property type="nucleotide sequence ID" value="NZ_JH815517.1"/>
</dbReference>
<dbReference type="Pfam" id="PF01048">
    <property type="entry name" value="PNP_UDP_1"/>
    <property type="match status" value="1"/>
</dbReference>
<evidence type="ECO:0000256" key="3">
    <source>
        <dbReference type="HAMAP-Rule" id="MF_01963"/>
    </source>
</evidence>
<accession>K1JT88</accession>
<dbReference type="GO" id="GO:0005829">
    <property type="term" value="C:cytosol"/>
    <property type="evidence" value="ECO:0007669"/>
    <property type="project" value="TreeGrafter"/>
</dbReference>
<gene>
    <name evidence="5" type="ORF">HMPREF9465_01622</name>
</gene>
<keyword evidence="6" id="KW-1185">Reference proteome</keyword>
<feature type="domain" description="Nucleoside phosphorylase" evidence="4">
    <location>
        <begin position="2"/>
        <end position="244"/>
    </location>
</feature>
<dbReference type="InterPro" id="IPR010044">
    <property type="entry name" value="MTAP"/>
</dbReference>
<dbReference type="HAMAP" id="MF_01963">
    <property type="entry name" value="MTAP"/>
    <property type="match status" value="1"/>
</dbReference>
<dbReference type="Gene3D" id="3.40.50.1580">
    <property type="entry name" value="Nucleoside phosphorylase domain"/>
    <property type="match status" value="1"/>
</dbReference>
<comment type="caution">
    <text evidence="3">Lacks conserved residue(s) required for the propagation of feature annotation.</text>
</comment>
<dbReference type="GO" id="GO:0017061">
    <property type="term" value="F:S-methyl-5-thioadenosine phosphorylase activity"/>
    <property type="evidence" value="ECO:0007669"/>
    <property type="project" value="InterPro"/>
</dbReference>
<feature type="binding site" evidence="3">
    <location>
        <position position="185"/>
    </location>
    <ligand>
        <name>phosphate</name>
        <dbReference type="ChEBI" id="CHEBI:43474"/>
    </ligand>
</feature>
<comment type="similarity">
    <text evidence="3">Belongs to the PNP/MTAP phosphorylase family. MTAP subfamily.</text>
</comment>
<dbReference type="NCBIfam" id="NF006599">
    <property type="entry name" value="PRK09136.1"/>
    <property type="match status" value="1"/>
</dbReference>
<dbReference type="EMBL" id="ADMG01000035">
    <property type="protein sequence ID" value="EKB30932.1"/>
    <property type="molecule type" value="Genomic_DNA"/>
</dbReference>
<dbReference type="UniPathway" id="UPA00606"/>
<dbReference type="CDD" id="cd09010">
    <property type="entry name" value="MTAP_SsMTAPII_like_MTIP"/>
    <property type="match status" value="1"/>
</dbReference>
<proteinExistence type="inferred from homology"/>
<protein>
    <recommendedName>
        <fullName evidence="3">Probable 6-oxopurine nucleoside phosphorylase</fullName>
        <ecNumber evidence="3">2.4.2.1</ecNumber>
    </recommendedName>
    <alternativeName>
        <fullName evidence="3">Purine nucleoside phosphorylase</fullName>
        <shortName evidence="3">PNP</shortName>
    </alternativeName>
</protein>
<sequence>MLALIGGSGFTGNDVIEDCEEIEITTPWGAPSAPLVFGRLGGRSIVFLRRHGVKHEFAPHRVPYRANIWALQKAGVEGVIAVGTVGGVAPDMGPGRIAVPDQLLDYTWGREVTYYDDFGTAGMKHVDMTWPFDRALSARLVEAAERLGVGVRTTGVYACTQGPRLETAAEVRRMCRDGADMIGMTLYPECALARELDLPYAGICVSVNHAAGMGDCADEIDFASLESSLARAVRGVVDIVRETVRADAQKGGAE</sequence>
<comment type="pathway">
    <text evidence="3">Purine metabolism; purine nucleoside salvage.</text>
</comment>
<dbReference type="HOGENOM" id="CLU_054456_0_2_4"/>
<evidence type="ECO:0000313" key="6">
    <source>
        <dbReference type="Proteomes" id="UP000005835"/>
    </source>
</evidence>
<comment type="subunit">
    <text evidence="3">Homohexamer. Dimer of a homotrimer.</text>
</comment>
<keyword evidence="3" id="KW-0660">Purine salvage</keyword>
<feature type="site" description="Important for substrate specificity" evidence="3">
    <location>
        <position position="166"/>
    </location>
</feature>
<dbReference type="eggNOG" id="COG0005">
    <property type="taxonomic scope" value="Bacteria"/>
</dbReference>
<dbReference type="GO" id="GO:0019509">
    <property type="term" value="P:L-methionine salvage from methylthioadenosine"/>
    <property type="evidence" value="ECO:0007669"/>
    <property type="project" value="TreeGrafter"/>
</dbReference>
<evidence type="ECO:0000259" key="4">
    <source>
        <dbReference type="Pfam" id="PF01048"/>
    </source>
</evidence>
<evidence type="ECO:0000313" key="5">
    <source>
        <dbReference type="EMBL" id="EKB30932.1"/>
    </source>
</evidence>
<dbReference type="PATRIC" id="fig|742823.3.peg.1615"/>
<comment type="miscellaneous">
    <text evidence="3">Although this enzyme belongs to the family of MTA phosphorylases based on sequence homology, it has been shown that conserved amino acid substitutions in the substrate binding pocket convert the substrate specificity of this enzyme from 6-aminopurines to 6-oxopurines.</text>
</comment>
<dbReference type="STRING" id="742823.HMPREF9465_01622"/>
<dbReference type="OrthoDB" id="1523230at2"/>
<feature type="binding site" evidence="3">
    <location>
        <begin position="208"/>
        <end position="210"/>
    </location>
    <ligand>
        <name>substrate</name>
    </ligand>
</feature>
<dbReference type="EC" id="2.4.2.1" evidence="3"/>
<evidence type="ECO:0000256" key="2">
    <source>
        <dbReference type="ARBA" id="ARBA00022679"/>
    </source>
</evidence>